<organism evidence="1 2">
    <name type="scientific">Thalassolituus marinus</name>
    <dbReference type="NCBI Taxonomy" id="671053"/>
    <lineage>
        <taxon>Bacteria</taxon>
        <taxon>Pseudomonadati</taxon>
        <taxon>Pseudomonadota</taxon>
        <taxon>Gammaproteobacteria</taxon>
        <taxon>Oceanospirillales</taxon>
        <taxon>Oceanospirillaceae</taxon>
        <taxon>Thalassolituus</taxon>
    </lineage>
</organism>
<comment type="caution">
    <text evidence="1">The sequence shown here is derived from an EMBL/GenBank/DDBJ whole genome shotgun (WGS) entry which is preliminary data.</text>
</comment>
<protein>
    <submittedName>
        <fullName evidence="1">Uncharacterized protein</fullName>
    </submittedName>
</protein>
<dbReference type="RefSeq" id="WP_225677380.1">
    <property type="nucleotide sequence ID" value="NZ_JAEDAH010000105.1"/>
</dbReference>
<evidence type="ECO:0000313" key="1">
    <source>
        <dbReference type="EMBL" id="MCA6065442.1"/>
    </source>
</evidence>
<dbReference type="Proteomes" id="UP000714380">
    <property type="component" value="Unassembled WGS sequence"/>
</dbReference>
<sequence length="193" mass="21357">MSKNINHHQHAILLTALNLLHATLAKGGIEAVAPYSAPLEDSDIDLNLIHINELSEGINLGDFEGLTPQKETEHLIRYQFLEIDTGIVEEAEYECFARSPEHALQQLYRRAVSPGEVIVSIEDPHDIYPSLFKNERAEWILTPVSTGDVYISISAGPGCVFLNLENKSLRVQTVSSGGDVVSEIHDDIDDLND</sequence>
<keyword evidence="2" id="KW-1185">Reference proteome</keyword>
<accession>A0ABS7ZV29</accession>
<dbReference type="EMBL" id="JAEDAH010000105">
    <property type="protein sequence ID" value="MCA6065442.1"/>
    <property type="molecule type" value="Genomic_DNA"/>
</dbReference>
<reference evidence="1 2" key="1">
    <citation type="submission" date="2020-12" db="EMBL/GenBank/DDBJ databases">
        <title>Novel Thalassolituus-related marine hydrocarbonoclastic bacteria mediated algae-derived hydrocarbons mineralization in twilight zone of the northern South China Sea.</title>
        <authorList>
            <person name="Dong C."/>
        </authorList>
    </citation>
    <scope>NUCLEOTIDE SEQUENCE [LARGE SCALE GENOMIC DNA]</scope>
    <source>
        <strain evidence="1 2">IMCC1826</strain>
    </source>
</reference>
<gene>
    <name evidence="1" type="ORF">I9W95_17730</name>
</gene>
<proteinExistence type="predicted"/>
<evidence type="ECO:0000313" key="2">
    <source>
        <dbReference type="Proteomes" id="UP000714380"/>
    </source>
</evidence>
<name>A0ABS7ZV29_9GAMM</name>